<feature type="chain" id="PRO_5043560807" evidence="2">
    <location>
        <begin position="24"/>
        <end position="441"/>
    </location>
</feature>
<gene>
    <name evidence="4" type="ORF">PBS001_LOCUS3283</name>
    <name evidence="3" type="ORF">PBS003_LOCUS2913</name>
</gene>
<dbReference type="EMBL" id="CAKLCB010000181">
    <property type="protein sequence ID" value="CAH0516628.1"/>
    <property type="molecule type" value="Genomic_DNA"/>
</dbReference>
<accession>A0AAU9KZK7</accession>
<reference evidence="3 5" key="1">
    <citation type="submission" date="2021-11" db="EMBL/GenBank/DDBJ databases">
        <authorList>
            <person name="Islam A."/>
            <person name="Islam S."/>
            <person name="Flora M.S."/>
            <person name="Rahman M."/>
            <person name="Ziaur R.M."/>
            <person name="Epstein J.H."/>
            <person name="Hassan M."/>
            <person name="Klassen M."/>
            <person name="Woodard K."/>
            <person name="Webb A."/>
            <person name="Webby R.J."/>
            <person name="El Zowalaty M.E."/>
        </authorList>
    </citation>
    <scope>NUCLEOTIDE SEQUENCE</scope>
    <source>
        <strain evidence="4">Pbs1</strain>
        <strain evidence="3">Pbs3</strain>
    </source>
</reference>
<evidence type="ECO:0000256" key="2">
    <source>
        <dbReference type="SAM" id="SignalP"/>
    </source>
</evidence>
<dbReference type="AlphaFoldDB" id="A0AAU9KZK7"/>
<evidence type="ECO:0000256" key="1">
    <source>
        <dbReference type="SAM" id="MobiDB-lite"/>
    </source>
</evidence>
<comment type="caution">
    <text evidence="3">The sequence shown here is derived from an EMBL/GenBank/DDBJ whole genome shotgun (WGS) entry which is preliminary data.</text>
</comment>
<feature type="region of interest" description="Disordered" evidence="1">
    <location>
        <begin position="103"/>
        <end position="441"/>
    </location>
</feature>
<keyword evidence="5" id="KW-1185">Reference proteome</keyword>
<feature type="signal peptide" evidence="2">
    <location>
        <begin position="1"/>
        <end position="23"/>
    </location>
</feature>
<feature type="compositionally biased region" description="Basic and acidic residues" evidence="1">
    <location>
        <begin position="176"/>
        <end position="186"/>
    </location>
</feature>
<dbReference type="PROSITE" id="PS51257">
    <property type="entry name" value="PROKAR_LIPOPROTEIN"/>
    <property type="match status" value="1"/>
</dbReference>
<evidence type="ECO:0000313" key="4">
    <source>
        <dbReference type="EMBL" id="CAH0516628.1"/>
    </source>
</evidence>
<feature type="compositionally biased region" description="Polar residues" evidence="1">
    <location>
        <begin position="217"/>
        <end position="238"/>
    </location>
</feature>
<dbReference type="Proteomes" id="UP001160483">
    <property type="component" value="Unassembled WGS sequence"/>
</dbReference>
<keyword evidence="2" id="KW-0732">Signal</keyword>
<dbReference type="EMBL" id="CAKKTJ010000136">
    <property type="protein sequence ID" value="CAH0476117.1"/>
    <property type="molecule type" value="Genomic_DNA"/>
</dbReference>
<feature type="compositionally biased region" description="Polar residues" evidence="1">
    <location>
        <begin position="381"/>
        <end position="411"/>
    </location>
</feature>
<sequence length="441" mass="46877">MKVGLAPLVACVALLFSSACVSGHREESYMNYDTNQHKIYNFQTTETLGESIAAATDVSQTESVPTEPVTMSPELKKIAGIENGAVVIPSGDMLKTTIKKGFTSTNSNATSAPTTAQTQDDPVATKGDSTEGISAPNNPLEDPAASSEPYGNDESTKTQKTTDPPKPTPKSTPAPDDNKSKNEGEKSSGASQSPDTHQANPAATPPTSTQPADQSQYWTPGQSNNEQPAQDSNNEAPQPTQPPQPKHNEAPQPTQPPQPKHIEAPQPTQPPQPKHIEAPQPTQPPQPKHIEAPQPTQPPQPKHIEAPQPTQPPQPKHIEAPQPTQPPQPKHIEAPQPTQPPQPKHIEAPQPTQPPQPQHNEAPQPTQPPQTQSAQPGLGGSSQVQNAEQGSVTHTQTESTSHIMTTSVSGQDSKHDSSNFTESTVSASSPSHPVSKCKARH</sequence>
<feature type="compositionally biased region" description="Polar residues" evidence="1">
    <location>
        <begin position="188"/>
        <end position="197"/>
    </location>
</feature>
<name>A0AAU9KZK7_9STRA</name>
<evidence type="ECO:0000313" key="3">
    <source>
        <dbReference type="EMBL" id="CAH0476117.1"/>
    </source>
</evidence>
<organism evidence="3 6">
    <name type="scientific">Peronospora belbahrii</name>
    <dbReference type="NCBI Taxonomy" id="622444"/>
    <lineage>
        <taxon>Eukaryota</taxon>
        <taxon>Sar</taxon>
        <taxon>Stramenopiles</taxon>
        <taxon>Oomycota</taxon>
        <taxon>Peronosporomycetes</taxon>
        <taxon>Peronosporales</taxon>
        <taxon>Peronosporaceae</taxon>
        <taxon>Peronospora</taxon>
    </lineage>
</organism>
<feature type="compositionally biased region" description="Low complexity" evidence="1">
    <location>
        <begin position="198"/>
        <end position="216"/>
    </location>
</feature>
<dbReference type="Proteomes" id="UP001158986">
    <property type="component" value="Unassembled WGS sequence"/>
</dbReference>
<feature type="compositionally biased region" description="Polar residues" evidence="1">
    <location>
        <begin position="418"/>
        <end position="432"/>
    </location>
</feature>
<protein>
    <submittedName>
        <fullName evidence="3">Uncharacterized protein</fullName>
    </submittedName>
</protein>
<proteinExistence type="predicted"/>
<evidence type="ECO:0000313" key="6">
    <source>
        <dbReference type="Proteomes" id="UP001160483"/>
    </source>
</evidence>
<feature type="compositionally biased region" description="Low complexity" evidence="1">
    <location>
        <begin position="103"/>
        <end position="119"/>
    </location>
</feature>
<evidence type="ECO:0000313" key="5">
    <source>
        <dbReference type="Proteomes" id="UP001158986"/>
    </source>
</evidence>